<dbReference type="PANTHER" id="PTHR42928">
    <property type="entry name" value="TRICARBOXYLATE-BINDING PROTEIN"/>
    <property type="match status" value="1"/>
</dbReference>
<evidence type="ECO:0000313" key="2">
    <source>
        <dbReference type="EMBL" id="MCJ0763442.1"/>
    </source>
</evidence>
<dbReference type="Gene3D" id="3.40.190.150">
    <property type="entry name" value="Bordetella uptake gene, domain 1"/>
    <property type="match status" value="1"/>
</dbReference>
<comment type="caution">
    <text evidence="2">The sequence shown here is derived from an EMBL/GenBank/DDBJ whole genome shotgun (WGS) entry which is preliminary data.</text>
</comment>
<dbReference type="Proteomes" id="UP001139447">
    <property type="component" value="Unassembled WGS sequence"/>
</dbReference>
<evidence type="ECO:0000313" key="3">
    <source>
        <dbReference type="Proteomes" id="UP001139447"/>
    </source>
</evidence>
<dbReference type="SUPFAM" id="SSF53850">
    <property type="entry name" value="Periplasmic binding protein-like II"/>
    <property type="match status" value="1"/>
</dbReference>
<comment type="similarity">
    <text evidence="1">Belongs to the UPF0065 (bug) family.</text>
</comment>
<dbReference type="AlphaFoldDB" id="A0A9X1VWY9"/>
<dbReference type="InterPro" id="IPR042100">
    <property type="entry name" value="Bug_dom1"/>
</dbReference>
<dbReference type="CDD" id="cd13578">
    <property type="entry name" value="PBP2_Bug27"/>
    <property type="match status" value="1"/>
</dbReference>
<evidence type="ECO:0000256" key="1">
    <source>
        <dbReference type="ARBA" id="ARBA00006987"/>
    </source>
</evidence>
<proteinExistence type="inferred from homology"/>
<name>A0A9X1VWY9_9BURK</name>
<organism evidence="2 3">
    <name type="scientific">Variovorax terrae</name>
    <dbReference type="NCBI Taxonomy" id="2923278"/>
    <lineage>
        <taxon>Bacteria</taxon>
        <taxon>Pseudomonadati</taxon>
        <taxon>Pseudomonadota</taxon>
        <taxon>Betaproteobacteria</taxon>
        <taxon>Burkholderiales</taxon>
        <taxon>Comamonadaceae</taxon>
        <taxon>Variovorax</taxon>
    </lineage>
</organism>
<dbReference type="EMBL" id="JALGBI010000001">
    <property type="protein sequence ID" value="MCJ0763442.1"/>
    <property type="molecule type" value="Genomic_DNA"/>
</dbReference>
<accession>A0A9X1VWY9</accession>
<dbReference type="PIRSF" id="PIRSF017082">
    <property type="entry name" value="YflP"/>
    <property type="match status" value="1"/>
</dbReference>
<sequence length="317" mass="33148">MLGATGAALLGIPCIARAAWPDRPIRLVVPSQAGGSPDILCRLLANELARSLGQPIVIDNKPGAGGNIGMVEIARSAPDGYTLGYGNVGTLAINKSLYARLPYDPGTQFAPIALLGFTQSALVVRNELPARTVKELIALAKSKPGKLVMGSAGNGTTGHLGGELFKSMTGTFITHVPYRGSPQALQDLMGAQIDLMFDNLSTVTPHIQAGRIRALGVTGRSRSPVFPDLPTISEAGVAGFETTAWGGIVAPAGTPKDIVVRLNGEINKVLGTPAVAAKFAALSFETMIGPPDRLTDRALRDTRLWAEVIQRSGARID</sequence>
<dbReference type="Gene3D" id="3.40.190.10">
    <property type="entry name" value="Periplasmic binding protein-like II"/>
    <property type="match status" value="1"/>
</dbReference>
<gene>
    <name evidence="2" type="ORF">MMF98_09495</name>
</gene>
<keyword evidence="3" id="KW-1185">Reference proteome</keyword>
<reference evidence="2" key="1">
    <citation type="submission" date="2022-03" db="EMBL/GenBank/DDBJ databases">
        <authorList>
            <person name="Woo C.Y."/>
        </authorList>
    </citation>
    <scope>NUCLEOTIDE SEQUENCE</scope>
    <source>
        <strain evidence="2">CYS-02</strain>
    </source>
</reference>
<dbReference type="InterPro" id="IPR005064">
    <property type="entry name" value="BUG"/>
</dbReference>
<dbReference type="PANTHER" id="PTHR42928:SF5">
    <property type="entry name" value="BLR1237 PROTEIN"/>
    <property type="match status" value="1"/>
</dbReference>
<protein>
    <submittedName>
        <fullName evidence="2">Tripartite tricarboxylate transporter substrate binding protein</fullName>
    </submittedName>
</protein>
<dbReference type="Pfam" id="PF03401">
    <property type="entry name" value="TctC"/>
    <property type="match status" value="1"/>
</dbReference>
<dbReference type="RefSeq" id="WP_243306033.1">
    <property type="nucleotide sequence ID" value="NZ_JALGBI010000001.1"/>
</dbReference>